<reference evidence="2 3" key="1">
    <citation type="submission" date="2019-07" db="EMBL/GenBank/DDBJ databases">
        <title>Whole genome shotgun sequence of Alkalibacillus haloalkaliphilus NBRC 103110.</title>
        <authorList>
            <person name="Hosoyama A."/>
            <person name="Uohara A."/>
            <person name="Ohji S."/>
            <person name="Ichikawa N."/>
        </authorList>
    </citation>
    <scope>NUCLEOTIDE SEQUENCE [LARGE SCALE GENOMIC DNA]</scope>
    <source>
        <strain evidence="2 3">NBRC 103110</strain>
    </source>
</reference>
<dbReference type="RefSeq" id="WP_146816431.1">
    <property type="nucleotide sequence ID" value="NZ_BJYA01000012.1"/>
</dbReference>
<dbReference type="Proteomes" id="UP000321440">
    <property type="component" value="Unassembled WGS sequence"/>
</dbReference>
<dbReference type="AlphaFoldDB" id="A0A511W4L2"/>
<feature type="transmembrane region" description="Helical" evidence="1">
    <location>
        <begin position="44"/>
        <end position="62"/>
    </location>
</feature>
<dbReference type="EMBL" id="BJYA01000012">
    <property type="protein sequence ID" value="GEN46010.1"/>
    <property type="molecule type" value="Genomic_DNA"/>
</dbReference>
<feature type="transmembrane region" description="Helical" evidence="1">
    <location>
        <begin position="68"/>
        <end position="91"/>
    </location>
</feature>
<accession>A0A511W4L2</accession>
<protein>
    <submittedName>
        <fullName evidence="2">Uncharacterized protein</fullName>
    </submittedName>
</protein>
<gene>
    <name evidence="2" type="ORF">AHA02nite_17860</name>
</gene>
<keyword evidence="1" id="KW-0472">Membrane</keyword>
<keyword evidence="1" id="KW-0812">Transmembrane</keyword>
<comment type="caution">
    <text evidence="2">The sequence shown here is derived from an EMBL/GenBank/DDBJ whole genome shotgun (WGS) entry which is preliminary data.</text>
</comment>
<name>A0A511W4L2_9BACI</name>
<evidence type="ECO:0000313" key="2">
    <source>
        <dbReference type="EMBL" id="GEN46010.1"/>
    </source>
</evidence>
<keyword evidence="3" id="KW-1185">Reference proteome</keyword>
<sequence length="161" mass="18801">MKKLLGRPTSLLIIITVLVFAMFLQVGSMSTLPGQQVDSVNRALPFMVLLIGLFFYLVYIWYELLRPYVLGHWLIISAIFVSVHWGIAISYQQKSIEQYRQQIVDLFESQFGYIDWDYIDSVTTLFLSSHMNHQLYNVNTFLMYMSLSFFTSIVLVYKLGE</sequence>
<organism evidence="2 3">
    <name type="scientific">Alkalibacillus haloalkaliphilus</name>
    <dbReference type="NCBI Taxonomy" id="94136"/>
    <lineage>
        <taxon>Bacteria</taxon>
        <taxon>Bacillati</taxon>
        <taxon>Bacillota</taxon>
        <taxon>Bacilli</taxon>
        <taxon>Bacillales</taxon>
        <taxon>Bacillaceae</taxon>
        <taxon>Alkalibacillus</taxon>
    </lineage>
</organism>
<dbReference type="OrthoDB" id="2357278at2"/>
<feature type="transmembrane region" description="Helical" evidence="1">
    <location>
        <begin position="12"/>
        <end position="32"/>
    </location>
</feature>
<proteinExistence type="predicted"/>
<evidence type="ECO:0000256" key="1">
    <source>
        <dbReference type="SAM" id="Phobius"/>
    </source>
</evidence>
<evidence type="ECO:0000313" key="3">
    <source>
        <dbReference type="Proteomes" id="UP000321440"/>
    </source>
</evidence>
<keyword evidence="1" id="KW-1133">Transmembrane helix</keyword>
<feature type="transmembrane region" description="Helical" evidence="1">
    <location>
        <begin position="141"/>
        <end position="160"/>
    </location>
</feature>